<feature type="transmembrane region" description="Helical" evidence="13">
    <location>
        <begin position="196"/>
        <end position="217"/>
    </location>
</feature>
<sequence>MADGKTGKTLNLTEGNPLKLILLFAIPVFLGRLFQMMYSLIDTKIVGSILGEEALAAVGSVSILYNLLTGIFSGFTLGFSIVTAQNYGSGNEKLLKKNVASSIMLGMMTAVVIIFAVLLFLNPILHAMNVPEEQFCMAHDYIRILVWGMFVTLAYNLCADMLRAIGDSVTPLIFLVIAAVTNIVLDYLFIGGFSMGVSGAACATVLSQLVSAVLCFLRIKSGFPILHISKNDLEWERERMRILYQNGLAMALMSSLVNCGTLILQTGINKLGTNIIVAHTAARKVFEIFSLPVSVFGASMATYCGQNYGAGKYDRIRQGLKAVLGIGCVFSVIIFILSHTISPYLISFIASSKNKEVIYWGTQYLVYDMSFQVVCVFIVILRNSLQGIGDQRTPVFSSFIELAGKVVFTLVFVRRSGYWAVIWTEPVIWICMVIPLIVTAAGNPVLFGKQK</sequence>
<protein>
    <recommendedName>
        <fullName evidence="4">Probable multidrug resistance protein NorM</fullName>
    </recommendedName>
    <alternativeName>
        <fullName evidence="12">Multidrug-efflux transporter</fullName>
    </alternativeName>
</protein>
<dbReference type="CDD" id="cd13138">
    <property type="entry name" value="MATE_yoeA_like"/>
    <property type="match status" value="1"/>
</dbReference>
<evidence type="ECO:0000256" key="8">
    <source>
        <dbReference type="ARBA" id="ARBA00022692"/>
    </source>
</evidence>
<dbReference type="STRING" id="360807.ERS852392_02979"/>
<name>A0A0M6WZM9_9FIRM</name>
<dbReference type="GO" id="GO:0015297">
    <property type="term" value="F:antiporter activity"/>
    <property type="evidence" value="ECO:0007669"/>
    <property type="project" value="UniProtKB-KW"/>
</dbReference>
<evidence type="ECO:0000256" key="7">
    <source>
        <dbReference type="ARBA" id="ARBA00022475"/>
    </source>
</evidence>
<feature type="transmembrane region" description="Helical" evidence="13">
    <location>
        <begin position="427"/>
        <end position="447"/>
    </location>
</feature>
<feature type="transmembrane region" description="Helical" evidence="13">
    <location>
        <begin position="247"/>
        <end position="268"/>
    </location>
</feature>
<evidence type="ECO:0000313" key="14">
    <source>
        <dbReference type="EMBL" id="CRL43131.1"/>
    </source>
</evidence>
<feature type="transmembrane region" description="Helical" evidence="13">
    <location>
        <begin position="358"/>
        <end position="381"/>
    </location>
</feature>
<keyword evidence="6" id="KW-0050">Antiport</keyword>
<evidence type="ECO:0000256" key="3">
    <source>
        <dbReference type="ARBA" id="ARBA00010199"/>
    </source>
</evidence>
<evidence type="ECO:0000256" key="2">
    <source>
        <dbReference type="ARBA" id="ARBA00004651"/>
    </source>
</evidence>
<evidence type="ECO:0000256" key="11">
    <source>
        <dbReference type="ARBA" id="ARBA00023136"/>
    </source>
</evidence>
<dbReference type="PIRSF" id="PIRSF006603">
    <property type="entry name" value="DinF"/>
    <property type="match status" value="1"/>
</dbReference>
<keyword evidence="11 13" id="KW-0472">Membrane</keyword>
<feature type="transmembrane region" description="Helical" evidence="13">
    <location>
        <begin position="402"/>
        <end position="421"/>
    </location>
</feature>
<feature type="transmembrane region" description="Helical" evidence="13">
    <location>
        <begin position="20"/>
        <end position="41"/>
    </location>
</feature>
<dbReference type="AlphaFoldDB" id="A0A0M6WZM9"/>
<reference evidence="15" key="1">
    <citation type="submission" date="2015-05" db="EMBL/GenBank/DDBJ databases">
        <authorList>
            <consortium name="Pathogen Informatics"/>
        </authorList>
    </citation>
    <scope>NUCLEOTIDE SEQUENCE [LARGE SCALE GENOMIC DNA]</scope>
    <source>
        <strain evidence="15">L1-83</strain>
    </source>
</reference>
<dbReference type="EMBL" id="CVRS01000117">
    <property type="protein sequence ID" value="CRL43131.1"/>
    <property type="molecule type" value="Genomic_DNA"/>
</dbReference>
<evidence type="ECO:0000256" key="12">
    <source>
        <dbReference type="ARBA" id="ARBA00031636"/>
    </source>
</evidence>
<dbReference type="Proteomes" id="UP000049828">
    <property type="component" value="Unassembled WGS sequence"/>
</dbReference>
<feature type="transmembrane region" description="Helical" evidence="13">
    <location>
        <begin position="103"/>
        <end position="121"/>
    </location>
</feature>
<keyword evidence="7" id="KW-1003">Cell membrane</keyword>
<evidence type="ECO:0000256" key="5">
    <source>
        <dbReference type="ARBA" id="ARBA00022448"/>
    </source>
</evidence>
<dbReference type="Pfam" id="PF01554">
    <property type="entry name" value="MatE"/>
    <property type="match status" value="2"/>
</dbReference>
<evidence type="ECO:0000256" key="6">
    <source>
        <dbReference type="ARBA" id="ARBA00022449"/>
    </source>
</evidence>
<feature type="transmembrane region" description="Helical" evidence="13">
    <location>
        <begin position="61"/>
        <end position="82"/>
    </location>
</feature>
<accession>A0A0M6WZM9</accession>
<dbReference type="GO" id="GO:0006811">
    <property type="term" value="P:monoatomic ion transport"/>
    <property type="evidence" value="ECO:0007669"/>
    <property type="project" value="UniProtKB-KW"/>
</dbReference>
<feature type="transmembrane region" description="Helical" evidence="13">
    <location>
        <begin position="171"/>
        <end position="190"/>
    </location>
</feature>
<dbReference type="GO" id="GO:0005886">
    <property type="term" value="C:plasma membrane"/>
    <property type="evidence" value="ECO:0007669"/>
    <property type="project" value="UniProtKB-SubCell"/>
</dbReference>
<comment type="subcellular location">
    <subcellularLocation>
        <location evidence="2">Cell membrane</location>
        <topology evidence="2">Multi-pass membrane protein</topology>
    </subcellularLocation>
</comment>
<keyword evidence="5" id="KW-0813">Transport</keyword>
<dbReference type="OrthoDB" id="9776324at2"/>
<keyword evidence="15" id="KW-1185">Reference proteome</keyword>
<comment type="similarity">
    <text evidence="3">Belongs to the multi antimicrobial extrusion (MATE) (TC 2.A.66.1) family.</text>
</comment>
<evidence type="ECO:0000256" key="13">
    <source>
        <dbReference type="SAM" id="Phobius"/>
    </source>
</evidence>
<gene>
    <name evidence="14" type="ORF">RIL183_08371</name>
</gene>
<dbReference type="PANTHER" id="PTHR43298">
    <property type="entry name" value="MULTIDRUG RESISTANCE PROTEIN NORM-RELATED"/>
    <property type="match status" value="1"/>
</dbReference>
<comment type="function">
    <text evidence="1">Multidrug efflux pump.</text>
</comment>
<keyword evidence="8 13" id="KW-0812">Transmembrane</keyword>
<feature type="transmembrane region" description="Helical" evidence="13">
    <location>
        <begin position="288"/>
        <end position="310"/>
    </location>
</feature>
<feature type="transmembrane region" description="Helical" evidence="13">
    <location>
        <begin position="141"/>
        <end position="159"/>
    </location>
</feature>
<proteinExistence type="inferred from homology"/>
<dbReference type="PANTHER" id="PTHR43298:SF2">
    <property type="entry name" value="FMN_FAD EXPORTER YEEO-RELATED"/>
    <property type="match status" value="1"/>
</dbReference>
<dbReference type="InterPro" id="IPR002528">
    <property type="entry name" value="MATE_fam"/>
</dbReference>
<dbReference type="InterPro" id="IPR050222">
    <property type="entry name" value="MATE_MdtK"/>
</dbReference>
<evidence type="ECO:0000256" key="10">
    <source>
        <dbReference type="ARBA" id="ARBA00023065"/>
    </source>
</evidence>
<keyword evidence="10" id="KW-0406">Ion transport</keyword>
<feature type="transmembrane region" description="Helical" evidence="13">
    <location>
        <begin position="322"/>
        <end position="346"/>
    </location>
</feature>
<dbReference type="RefSeq" id="WP_021924182.1">
    <property type="nucleotide sequence ID" value="NZ_CVRS01000117.1"/>
</dbReference>
<keyword evidence="9 13" id="KW-1133">Transmembrane helix</keyword>
<dbReference type="InterPro" id="IPR048279">
    <property type="entry name" value="MdtK-like"/>
</dbReference>
<evidence type="ECO:0000256" key="1">
    <source>
        <dbReference type="ARBA" id="ARBA00003408"/>
    </source>
</evidence>
<evidence type="ECO:0000313" key="15">
    <source>
        <dbReference type="Proteomes" id="UP000049828"/>
    </source>
</evidence>
<dbReference type="GO" id="GO:0042910">
    <property type="term" value="F:xenobiotic transmembrane transporter activity"/>
    <property type="evidence" value="ECO:0007669"/>
    <property type="project" value="InterPro"/>
</dbReference>
<evidence type="ECO:0000256" key="4">
    <source>
        <dbReference type="ARBA" id="ARBA00020268"/>
    </source>
</evidence>
<organism evidence="14 15">
    <name type="scientific">Roseburia inulinivorans</name>
    <dbReference type="NCBI Taxonomy" id="360807"/>
    <lineage>
        <taxon>Bacteria</taxon>
        <taxon>Bacillati</taxon>
        <taxon>Bacillota</taxon>
        <taxon>Clostridia</taxon>
        <taxon>Lachnospirales</taxon>
        <taxon>Lachnospiraceae</taxon>
        <taxon>Roseburia</taxon>
    </lineage>
</organism>
<dbReference type="NCBIfam" id="TIGR00797">
    <property type="entry name" value="matE"/>
    <property type="match status" value="1"/>
</dbReference>
<evidence type="ECO:0000256" key="9">
    <source>
        <dbReference type="ARBA" id="ARBA00022989"/>
    </source>
</evidence>